<keyword evidence="3 6" id="KW-0347">Helicase</keyword>
<dbReference type="InterPro" id="IPR024590">
    <property type="entry name" value="HrpA_C"/>
</dbReference>
<dbReference type="InterPro" id="IPR011709">
    <property type="entry name" value="DEAD-box_helicase_OB_fold"/>
</dbReference>
<proteinExistence type="predicted"/>
<keyword evidence="7" id="KW-1185">Reference proteome</keyword>
<dbReference type="Pfam" id="PF07717">
    <property type="entry name" value="OB_NTP_bind"/>
    <property type="match status" value="1"/>
</dbReference>
<dbReference type="Pfam" id="PF11898">
    <property type="entry name" value="DUF3418"/>
    <property type="match status" value="1"/>
</dbReference>
<dbReference type="SUPFAM" id="SSF52540">
    <property type="entry name" value="P-loop containing nucleoside triphosphate hydrolases"/>
    <property type="match status" value="1"/>
</dbReference>
<feature type="domain" description="Helicase-associated" evidence="5">
    <location>
        <begin position="25"/>
        <end position="115"/>
    </location>
</feature>
<dbReference type="SMART" id="SM00847">
    <property type="entry name" value="HA2"/>
    <property type="match status" value="1"/>
</dbReference>
<dbReference type="Gene3D" id="1.20.120.1080">
    <property type="match status" value="1"/>
</dbReference>
<dbReference type="GO" id="GO:0016787">
    <property type="term" value="F:hydrolase activity"/>
    <property type="evidence" value="ECO:0007669"/>
    <property type="project" value="UniProtKB-KW"/>
</dbReference>
<evidence type="ECO:0000313" key="6">
    <source>
        <dbReference type="EMBL" id="WAX56759.1"/>
    </source>
</evidence>
<keyword evidence="2 6" id="KW-0378">Hydrolase</keyword>
<dbReference type="PANTHER" id="PTHR18934">
    <property type="entry name" value="ATP-DEPENDENT RNA HELICASE"/>
    <property type="match status" value="1"/>
</dbReference>
<gene>
    <name evidence="6" type="primary">hrpA</name>
    <name evidence="6" type="ORF">M6B22_19860</name>
</gene>
<reference evidence="6" key="1">
    <citation type="submission" date="2022-05" db="EMBL/GenBank/DDBJ databases">
        <title>Jatrophihabitans sp. SB3-54 whole genome sequence.</title>
        <authorList>
            <person name="Suh M.K."/>
            <person name="Eom M.K."/>
            <person name="Kim J.S."/>
            <person name="Kim H.S."/>
            <person name="Do H.E."/>
            <person name="Shin Y.K."/>
            <person name="Lee J.-S."/>
        </authorList>
    </citation>
    <scope>NUCLEOTIDE SEQUENCE</scope>
    <source>
        <strain evidence="6">SB3-54</strain>
    </source>
</reference>
<evidence type="ECO:0000256" key="2">
    <source>
        <dbReference type="ARBA" id="ARBA00022801"/>
    </source>
</evidence>
<dbReference type="EMBL" id="CP097463">
    <property type="protein sequence ID" value="WAX56759.1"/>
    <property type="molecule type" value="Genomic_DNA"/>
</dbReference>
<dbReference type="Pfam" id="PF04408">
    <property type="entry name" value="WHD_HA2"/>
    <property type="match status" value="1"/>
</dbReference>
<protein>
    <submittedName>
        <fullName evidence="6">ATP-dependent RNA helicase HrpA</fullName>
        <ecNumber evidence="6">3.6.4.13</ecNumber>
    </submittedName>
</protein>
<evidence type="ECO:0000313" key="7">
    <source>
        <dbReference type="Proteomes" id="UP001164693"/>
    </source>
</evidence>
<dbReference type="PANTHER" id="PTHR18934:SF99">
    <property type="entry name" value="ATP-DEPENDENT RNA HELICASE DHX37-RELATED"/>
    <property type="match status" value="1"/>
</dbReference>
<dbReference type="InterPro" id="IPR048333">
    <property type="entry name" value="HA2_WH"/>
</dbReference>
<dbReference type="NCBIfam" id="TIGR01967">
    <property type="entry name" value="DEAH_box_HrpA"/>
    <property type="match status" value="1"/>
</dbReference>
<dbReference type="InterPro" id="IPR010222">
    <property type="entry name" value="RNA_helicase_HrpA"/>
</dbReference>
<sequence length="857" mass="95364">MAALRIGDVADFPFLDPPDRRSVRDGIALLHELGAFDAEARITPLGRRLARLPVDPRIGRMILQAQQEGCVREVLVIAAALSIPDPRERPSDREDAARHKHARFADEHSDFTAYLNLWLYLREQRRELSGNQFRRLCREQFLHYLRIREWQDLVGQLRTIARSLDIVESDQAAEPARVHAALLAGLLSHVGMQEETGRWSRTYTGARNSRFVLAPGSVLSARPPRWVVVAELVETTRLFGRIAARIDPAAVEQVAGHLVVRTVSEPHWDGRRGAAMAYERVTLYGLPIIARRRVGYATVQPAEARELFIRHGLVERDWNSRHRFLAENQALIDELAALEERTRRRDILVDDETLFAFYDSRVPADVVSARHFDAWWKTARRERPELLTMRRHDLLAGEPEDSDAHPDTWRAGELELPVSYRFEPGAADDGVTVHVPVDVLSRLGGEQFSWQVPALREELVTALIRSLPKDLRRSFVPVPDTARAVLAALTPGQEPLLTGLQRELHARTGVLVPLEAFDAAKVPAHLRLTFAVEDERGTVIARGDDLATLQAELAAPVRAAVAKAVAGELERDGLRSWPDDLAELPRLVERTSGEHLVRGYPALVDSGDSVAVRVFATEAEQLASMGPGVRRLLRLALPSPVKTVERSLSGRARLILGTNPDSSLAALLADCADTAVDDLRADGLPWTRTDFDALRERLAPQLGPRTVDVAGLVEQVLAAAHEVRAALPATPPLAQLESIEDVRAQFRRLLPAGFVTRTGAGRLRDLARYVRAIGLRLDALPRAVDVDRGRMQRVQVVQQAYDDLVRALPPARAAAADVRDVGWFIEELRVSLWAQQLGTARAVSEKRIFRALDAINP</sequence>
<organism evidence="6 7">
    <name type="scientific">Jatrophihabitans cynanchi</name>
    <dbReference type="NCBI Taxonomy" id="2944128"/>
    <lineage>
        <taxon>Bacteria</taxon>
        <taxon>Bacillati</taxon>
        <taxon>Actinomycetota</taxon>
        <taxon>Actinomycetes</taxon>
        <taxon>Jatrophihabitantales</taxon>
        <taxon>Jatrophihabitantaceae</taxon>
        <taxon>Jatrophihabitans</taxon>
    </lineage>
</organism>
<evidence type="ECO:0000256" key="3">
    <source>
        <dbReference type="ARBA" id="ARBA00022806"/>
    </source>
</evidence>
<name>A0ABY7K047_9ACTN</name>
<dbReference type="GO" id="GO:0003724">
    <property type="term" value="F:RNA helicase activity"/>
    <property type="evidence" value="ECO:0007669"/>
    <property type="project" value="UniProtKB-EC"/>
</dbReference>
<dbReference type="Proteomes" id="UP001164693">
    <property type="component" value="Chromosome"/>
</dbReference>
<accession>A0ABY7K047</accession>
<keyword evidence="1" id="KW-0547">Nucleotide-binding</keyword>
<evidence type="ECO:0000256" key="4">
    <source>
        <dbReference type="ARBA" id="ARBA00022840"/>
    </source>
</evidence>
<evidence type="ECO:0000256" key="1">
    <source>
        <dbReference type="ARBA" id="ARBA00022741"/>
    </source>
</evidence>
<keyword evidence="4" id="KW-0067">ATP-binding</keyword>
<dbReference type="InterPro" id="IPR007502">
    <property type="entry name" value="Helicase-assoc_dom"/>
</dbReference>
<dbReference type="EC" id="3.6.4.13" evidence="6"/>
<dbReference type="InterPro" id="IPR027417">
    <property type="entry name" value="P-loop_NTPase"/>
</dbReference>
<dbReference type="Pfam" id="PF21010">
    <property type="entry name" value="HA2_C"/>
    <property type="match status" value="1"/>
</dbReference>
<evidence type="ECO:0000259" key="5">
    <source>
        <dbReference type="SMART" id="SM00847"/>
    </source>
</evidence>